<evidence type="ECO:0000259" key="1">
    <source>
        <dbReference type="PROSITE" id="PS50995"/>
    </source>
</evidence>
<dbReference type="PRINTS" id="PR00598">
    <property type="entry name" value="HTHMARR"/>
</dbReference>
<dbReference type="InterPro" id="IPR036388">
    <property type="entry name" value="WH-like_DNA-bd_sf"/>
</dbReference>
<dbReference type="PROSITE" id="PS50995">
    <property type="entry name" value="HTH_MARR_2"/>
    <property type="match status" value="1"/>
</dbReference>
<dbReference type="Gene3D" id="1.10.10.10">
    <property type="entry name" value="Winged helix-like DNA-binding domain superfamily/Winged helix DNA-binding domain"/>
    <property type="match status" value="1"/>
</dbReference>
<dbReference type="InterPro" id="IPR039422">
    <property type="entry name" value="MarR/SlyA-like"/>
</dbReference>
<evidence type="ECO:0000313" key="2">
    <source>
        <dbReference type="EMBL" id="ANE41071.1"/>
    </source>
</evidence>
<reference evidence="2 3" key="1">
    <citation type="submission" date="2014-08" db="EMBL/GenBank/DDBJ databases">
        <title>Fervidobacterium pennivorans DYC genome.</title>
        <authorList>
            <person name="Wushke S."/>
        </authorList>
    </citation>
    <scope>NUCLEOTIDE SEQUENCE [LARGE SCALE GENOMIC DNA]</scope>
    <source>
        <strain evidence="2 3">DYC</strain>
    </source>
</reference>
<proteinExistence type="predicted"/>
<dbReference type="GO" id="GO:0003700">
    <property type="term" value="F:DNA-binding transcription factor activity"/>
    <property type="evidence" value="ECO:0007669"/>
    <property type="project" value="InterPro"/>
</dbReference>
<feature type="domain" description="HTH marR-type" evidence="1">
    <location>
        <begin position="17"/>
        <end position="149"/>
    </location>
</feature>
<dbReference type="KEGG" id="fng:JM64_02985"/>
<dbReference type="GO" id="GO:0006950">
    <property type="term" value="P:response to stress"/>
    <property type="evidence" value="ECO:0007669"/>
    <property type="project" value="TreeGrafter"/>
</dbReference>
<evidence type="ECO:0000313" key="3">
    <source>
        <dbReference type="Proteomes" id="UP000077096"/>
    </source>
</evidence>
<dbReference type="AlphaFoldDB" id="A0A172T276"/>
<dbReference type="PATRIC" id="fig|93466.3.peg.648"/>
<dbReference type="SMART" id="SM00347">
    <property type="entry name" value="HTH_MARR"/>
    <property type="match status" value="1"/>
</dbReference>
<name>A0A172T276_FERPE</name>
<sequence>MFGEITYSESDLKNGLPAHLEQLLRTICFRIRVHGREALKNYSITAAQFDLLQRVYFNGPQTMTKLSQSLGIAKSTTSGLVMRLVRDGFLNRRRDETDRRVFKVEITPLGERVIKAVIEMRVKYIEEVITQISEDKTKLIHEALDALYEVISSK</sequence>
<dbReference type="PANTHER" id="PTHR33164">
    <property type="entry name" value="TRANSCRIPTIONAL REGULATOR, MARR FAMILY"/>
    <property type="match status" value="1"/>
</dbReference>
<dbReference type="OrthoDB" id="9790052at2"/>
<protein>
    <submittedName>
        <fullName evidence="2">MarR family transcriptional regulator</fullName>
    </submittedName>
</protein>
<dbReference type="SUPFAM" id="SSF46785">
    <property type="entry name" value="Winged helix' DNA-binding domain"/>
    <property type="match status" value="1"/>
</dbReference>
<organism evidence="2 3">
    <name type="scientific">Fervidobacterium pennivorans</name>
    <dbReference type="NCBI Taxonomy" id="93466"/>
    <lineage>
        <taxon>Bacteria</taxon>
        <taxon>Thermotogati</taxon>
        <taxon>Thermotogota</taxon>
        <taxon>Thermotogae</taxon>
        <taxon>Thermotogales</taxon>
        <taxon>Fervidobacteriaceae</taxon>
        <taxon>Fervidobacterium</taxon>
    </lineage>
</organism>
<dbReference type="PANTHER" id="PTHR33164:SF102">
    <property type="entry name" value="TRANSCRIPTIONAL REGULATORY PROTEIN"/>
    <property type="match status" value="1"/>
</dbReference>
<dbReference type="EMBL" id="CP011393">
    <property type="protein sequence ID" value="ANE41071.1"/>
    <property type="molecule type" value="Genomic_DNA"/>
</dbReference>
<dbReference type="InterPro" id="IPR000835">
    <property type="entry name" value="HTH_MarR-typ"/>
</dbReference>
<dbReference type="InterPro" id="IPR036390">
    <property type="entry name" value="WH_DNA-bd_sf"/>
</dbReference>
<gene>
    <name evidence="2" type="ORF">JM64_02985</name>
</gene>
<dbReference type="Proteomes" id="UP000077096">
    <property type="component" value="Chromosome"/>
</dbReference>
<accession>A0A172T276</accession>
<dbReference type="Pfam" id="PF01047">
    <property type="entry name" value="MarR"/>
    <property type="match status" value="1"/>
</dbReference>